<dbReference type="Pfam" id="PF01590">
    <property type="entry name" value="GAF"/>
    <property type="match status" value="1"/>
</dbReference>
<proteinExistence type="inferred from homology"/>
<name>A0ABV0KB09_9CYAN</name>
<dbReference type="SUPFAM" id="SSF55874">
    <property type="entry name" value="ATPase domain of HSP90 chaperone/DNA topoisomerase II/histidine kinase"/>
    <property type="match status" value="1"/>
</dbReference>
<evidence type="ECO:0000256" key="1">
    <source>
        <dbReference type="ARBA" id="ARBA00000085"/>
    </source>
</evidence>
<dbReference type="SMART" id="SM00388">
    <property type="entry name" value="HisKA"/>
    <property type="match status" value="1"/>
</dbReference>
<gene>
    <name evidence="12" type="ORF">NC992_19610</name>
</gene>
<comment type="catalytic activity">
    <reaction evidence="1">
        <text>ATP + protein L-histidine = ADP + protein N-phospho-L-histidine.</text>
        <dbReference type="EC" id="2.7.13.3"/>
    </reaction>
</comment>
<evidence type="ECO:0000256" key="8">
    <source>
        <dbReference type="PROSITE-ProRule" id="PRU00169"/>
    </source>
</evidence>
<dbReference type="Gene3D" id="3.30.450.40">
    <property type="match status" value="1"/>
</dbReference>
<dbReference type="SUPFAM" id="SSF52172">
    <property type="entry name" value="CheY-like"/>
    <property type="match status" value="1"/>
</dbReference>
<dbReference type="PROSITE" id="PS50046">
    <property type="entry name" value="PHYTOCHROME_2"/>
    <property type="match status" value="1"/>
</dbReference>
<dbReference type="PANTHER" id="PTHR43047:SF63">
    <property type="entry name" value="HISTIDINE KINASE"/>
    <property type="match status" value="1"/>
</dbReference>
<comment type="caution">
    <text evidence="8">Lacks conserved residue(s) required for the propagation of feature annotation.</text>
</comment>
<dbReference type="SMART" id="SM00387">
    <property type="entry name" value="HATPase_c"/>
    <property type="match status" value="1"/>
</dbReference>
<dbReference type="InterPro" id="IPR029016">
    <property type="entry name" value="GAF-like_dom_sf"/>
</dbReference>
<dbReference type="PROSITE" id="PS50110">
    <property type="entry name" value="RESPONSE_REGULATORY"/>
    <property type="match status" value="1"/>
</dbReference>
<dbReference type="InterPro" id="IPR011006">
    <property type="entry name" value="CheY-like_superfamily"/>
</dbReference>
<feature type="domain" description="Histidine kinase" evidence="10">
    <location>
        <begin position="362"/>
        <end position="583"/>
    </location>
</feature>
<dbReference type="PANTHER" id="PTHR43047">
    <property type="entry name" value="TWO-COMPONENT HISTIDINE PROTEIN KINASE"/>
    <property type="match status" value="1"/>
</dbReference>
<dbReference type="SUPFAM" id="SSF55781">
    <property type="entry name" value="GAF domain-like"/>
    <property type="match status" value="1"/>
</dbReference>
<keyword evidence="13" id="KW-1185">Reference proteome</keyword>
<keyword evidence="4" id="KW-0597">Phosphoprotein</keyword>
<dbReference type="InterPro" id="IPR016132">
    <property type="entry name" value="Phyto_chromo_attachment"/>
</dbReference>
<evidence type="ECO:0000256" key="2">
    <source>
        <dbReference type="ARBA" id="ARBA00006402"/>
    </source>
</evidence>
<dbReference type="GO" id="GO:0005524">
    <property type="term" value="F:ATP binding"/>
    <property type="evidence" value="ECO:0007669"/>
    <property type="project" value="UniProtKB-KW"/>
</dbReference>
<evidence type="ECO:0000259" key="9">
    <source>
        <dbReference type="PROSITE" id="PS50046"/>
    </source>
</evidence>
<evidence type="ECO:0000259" key="11">
    <source>
        <dbReference type="PROSITE" id="PS50110"/>
    </source>
</evidence>
<evidence type="ECO:0000256" key="7">
    <source>
        <dbReference type="ARBA" id="ARBA00023012"/>
    </source>
</evidence>
<keyword evidence="6" id="KW-0418">Kinase</keyword>
<protein>
    <recommendedName>
        <fullName evidence="3">histidine kinase</fullName>
        <ecNumber evidence="3">2.7.13.3</ecNumber>
    </recommendedName>
</protein>
<dbReference type="Pfam" id="PF00072">
    <property type="entry name" value="Response_reg"/>
    <property type="match status" value="1"/>
</dbReference>
<feature type="domain" description="Phytochrome chromophore attachment site" evidence="9">
    <location>
        <begin position="148"/>
        <end position="310"/>
    </location>
</feature>
<organism evidence="12 13">
    <name type="scientific">Leptolyngbya subtilissima DQ-A4</name>
    <dbReference type="NCBI Taxonomy" id="2933933"/>
    <lineage>
        <taxon>Bacteria</taxon>
        <taxon>Bacillati</taxon>
        <taxon>Cyanobacteriota</taxon>
        <taxon>Cyanophyceae</taxon>
        <taxon>Leptolyngbyales</taxon>
        <taxon>Leptolyngbyaceae</taxon>
        <taxon>Leptolyngbya group</taxon>
        <taxon>Leptolyngbya</taxon>
    </lineage>
</organism>
<keyword evidence="12" id="KW-0067">ATP-binding</keyword>
<dbReference type="Gene3D" id="3.30.565.10">
    <property type="entry name" value="Histidine kinase-like ATPase, C-terminal domain"/>
    <property type="match status" value="1"/>
</dbReference>
<dbReference type="SUPFAM" id="SSF47384">
    <property type="entry name" value="Homodimeric domain of signal transducing histidine kinase"/>
    <property type="match status" value="1"/>
</dbReference>
<keyword evidence="7" id="KW-0902">Two-component regulatory system</keyword>
<dbReference type="SMART" id="SM00065">
    <property type="entry name" value="GAF"/>
    <property type="match status" value="1"/>
</dbReference>
<dbReference type="EC" id="2.7.13.3" evidence="3"/>
<dbReference type="InterPro" id="IPR004358">
    <property type="entry name" value="Sig_transdc_His_kin-like_C"/>
</dbReference>
<evidence type="ECO:0000256" key="3">
    <source>
        <dbReference type="ARBA" id="ARBA00012438"/>
    </source>
</evidence>
<evidence type="ECO:0000256" key="4">
    <source>
        <dbReference type="ARBA" id="ARBA00022553"/>
    </source>
</evidence>
<dbReference type="Proteomes" id="UP001482513">
    <property type="component" value="Unassembled WGS sequence"/>
</dbReference>
<dbReference type="SMART" id="SM00448">
    <property type="entry name" value="REC"/>
    <property type="match status" value="1"/>
</dbReference>
<dbReference type="RefSeq" id="WP_199325444.1">
    <property type="nucleotide sequence ID" value="NZ_JAMPKX010000010.1"/>
</dbReference>
<comment type="similarity">
    <text evidence="2">In the N-terminal section; belongs to the phytochrome family.</text>
</comment>
<dbReference type="Gene3D" id="3.40.50.2300">
    <property type="match status" value="1"/>
</dbReference>
<evidence type="ECO:0000313" key="12">
    <source>
        <dbReference type="EMBL" id="MEP0949097.1"/>
    </source>
</evidence>
<dbReference type="InterPro" id="IPR003594">
    <property type="entry name" value="HATPase_dom"/>
</dbReference>
<dbReference type="InterPro" id="IPR036890">
    <property type="entry name" value="HATPase_C_sf"/>
</dbReference>
<dbReference type="CDD" id="cd16922">
    <property type="entry name" value="HATPase_EvgS-ArcB-TorS-like"/>
    <property type="match status" value="1"/>
</dbReference>
<keyword evidence="12" id="KW-0547">Nucleotide-binding</keyword>
<evidence type="ECO:0000256" key="6">
    <source>
        <dbReference type="ARBA" id="ARBA00022777"/>
    </source>
</evidence>
<dbReference type="InterPro" id="IPR036097">
    <property type="entry name" value="HisK_dim/P_sf"/>
</dbReference>
<keyword evidence="5" id="KW-0808">Transferase</keyword>
<dbReference type="PROSITE" id="PS50109">
    <property type="entry name" value="HIS_KIN"/>
    <property type="match status" value="1"/>
</dbReference>
<dbReference type="PRINTS" id="PR00344">
    <property type="entry name" value="BCTRLSENSOR"/>
</dbReference>
<dbReference type="CDD" id="cd00082">
    <property type="entry name" value="HisKA"/>
    <property type="match status" value="1"/>
</dbReference>
<dbReference type="InterPro" id="IPR003018">
    <property type="entry name" value="GAF"/>
</dbReference>
<evidence type="ECO:0000259" key="10">
    <source>
        <dbReference type="PROSITE" id="PS50109"/>
    </source>
</evidence>
<dbReference type="InterPro" id="IPR001789">
    <property type="entry name" value="Sig_transdc_resp-reg_receiver"/>
</dbReference>
<sequence length="723" mass="79869">MPDFITRGTEQVMPKAALVLLGQFLRQYCQQYQLTLLTETDLPADTSSGDSFWCLEGPELAVVVMARSQDDDRAVVGLTAEAAVIEAFLARRGLSRTLPTTSLNSLSQFMLAWLQACAEVPAQIVINRQRERRLLLNQVITKIQGSLELGEILETTVAEVRQFLQADRLLIYQFDQVPATPVQPMDSDAPAHFSGARPIGYITYESRSSNRLASVLNYTEDLCFNDHPDYPHQERRYRHGRPLAIDDVGKAYPHAPCMETFLQQMQVKSKAVTPIQVGQQLWGLLIVHQCDDLRQWQPWETEFLQHIAEHLAIAINQAQLYQQLQQQTQNLEVCVVERTQDLRDALVAAEAANRAKTEFLATMSHELRTPLTYIIGMSATLLRWSLGELTPRQRDYLSTIQTSGEHLLRVINDILDVSKIEAGRTVLEVRQFSLTSLCRQSVDGFRTEAAQNDIDIALDLKLPNGQDTFLADPRRVRQILANLLSNAVKFTDAGGKVVLRVRREQNDAVFQVQDTGIGISAAAQSLLFGKFQQLENVLQREHPGTGLGLALTKQLVELHGGSIKVNSEVGKGSIFTVRIPAQRSTEPLAAEPLLTAEPIVGRIVLVEDNEETASVICDMLTAAGYQVIWIVDGSRVLDQVALLQPAAMITSLSLASADGSDIIATLRQGSDSPGPKILALVDLDTPNQIEQALKAGANDCVSKPIDPRQLLATVNAVMTAQPV</sequence>
<dbReference type="InterPro" id="IPR005467">
    <property type="entry name" value="His_kinase_dom"/>
</dbReference>
<dbReference type="Pfam" id="PF02518">
    <property type="entry name" value="HATPase_c"/>
    <property type="match status" value="1"/>
</dbReference>
<evidence type="ECO:0000256" key="5">
    <source>
        <dbReference type="ARBA" id="ARBA00022679"/>
    </source>
</evidence>
<dbReference type="EMBL" id="JAMPKX010000010">
    <property type="protein sequence ID" value="MEP0949097.1"/>
    <property type="molecule type" value="Genomic_DNA"/>
</dbReference>
<dbReference type="Pfam" id="PF00512">
    <property type="entry name" value="HisKA"/>
    <property type="match status" value="1"/>
</dbReference>
<dbReference type="Gene3D" id="1.10.287.130">
    <property type="match status" value="1"/>
</dbReference>
<reference evidence="12 13" key="1">
    <citation type="submission" date="2022-04" db="EMBL/GenBank/DDBJ databases">
        <title>Positive selection, recombination, and allopatry shape intraspecific diversity of widespread and dominant cyanobacteria.</title>
        <authorList>
            <person name="Wei J."/>
            <person name="Shu W."/>
            <person name="Hu C."/>
        </authorList>
    </citation>
    <scope>NUCLEOTIDE SEQUENCE [LARGE SCALE GENOMIC DNA]</scope>
    <source>
        <strain evidence="12 13">DQ-A4</strain>
    </source>
</reference>
<dbReference type="InterPro" id="IPR003661">
    <property type="entry name" value="HisK_dim/P_dom"/>
</dbReference>
<accession>A0ABV0KB09</accession>
<comment type="caution">
    <text evidence="12">The sequence shown here is derived from an EMBL/GenBank/DDBJ whole genome shotgun (WGS) entry which is preliminary data.</text>
</comment>
<evidence type="ECO:0000313" key="13">
    <source>
        <dbReference type="Proteomes" id="UP001482513"/>
    </source>
</evidence>
<feature type="domain" description="Response regulatory" evidence="11">
    <location>
        <begin position="602"/>
        <end position="718"/>
    </location>
</feature>